<evidence type="ECO:0000256" key="2">
    <source>
        <dbReference type="ARBA" id="ARBA00022730"/>
    </source>
</evidence>
<evidence type="ECO:0000256" key="5">
    <source>
        <dbReference type="ARBA" id="ARBA00023274"/>
    </source>
</evidence>
<dbReference type="Pfam" id="PF00453">
    <property type="entry name" value="Ribosomal_L20"/>
    <property type="match status" value="1"/>
</dbReference>
<protein>
    <recommendedName>
        <fullName evidence="6 7">Large ribosomal subunit protein bL20</fullName>
    </recommendedName>
</protein>
<gene>
    <name evidence="7" type="primary">rplT</name>
    <name evidence="9" type="ORF">BJF92_14785</name>
    <name evidence="10" type="ORF">BTR14_18790</name>
</gene>
<dbReference type="FunFam" id="1.10.1900.20:FF:000001">
    <property type="entry name" value="50S ribosomal protein L20"/>
    <property type="match status" value="1"/>
</dbReference>
<evidence type="ECO:0000256" key="6">
    <source>
        <dbReference type="ARBA" id="ARBA00035172"/>
    </source>
</evidence>
<dbReference type="OrthoDB" id="9808966at2"/>
<keyword evidence="5 7" id="KW-0687">Ribonucleoprotein</keyword>
<dbReference type="InterPro" id="IPR005813">
    <property type="entry name" value="Ribosomal_bL20"/>
</dbReference>
<dbReference type="PANTHER" id="PTHR10986">
    <property type="entry name" value="39S RIBOSOMAL PROTEIN L20"/>
    <property type="match status" value="1"/>
</dbReference>
<keyword evidence="4 7" id="KW-0689">Ribosomal protein</keyword>
<proteinExistence type="inferred from homology"/>
<evidence type="ECO:0000256" key="3">
    <source>
        <dbReference type="ARBA" id="ARBA00022884"/>
    </source>
</evidence>
<keyword evidence="3 7" id="KW-0694">RNA-binding</keyword>
<dbReference type="NCBIfam" id="TIGR01032">
    <property type="entry name" value="rplT_bact"/>
    <property type="match status" value="1"/>
</dbReference>
<reference evidence="10 12" key="3">
    <citation type="journal article" date="2017" name="Antonie Van Leeuwenhoek">
        <title>Rhizobium rhizosphaerae sp. nov., a novel species isolated from rice rhizosphere.</title>
        <authorList>
            <person name="Zhao J.J."/>
            <person name="Zhang J."/>
            <person name="Zhang R.J."/>
            <person name="Zhang C.W."/>
            <person name="Yin H.Q."/>
            <person name="Zhang X.X."/>
        </authorList>
    </citation>
    <scope>NUCLEOTIDE SEQUENCE [LARGE SCALE GENOMIC DNA]</scope>
    <source>
        <strain evidence="10 12">RD15</strain>
    </source>
</reference>
<reference evidence="10" key="2">
    <citation type="submission" date="2016-12" db="EMBL/GenBank/DDBJ databases">
        <authorList>
            <person name="Zhang X."/>
            <person name="Zhao J."/>
        </authorList>
    </citation>
    <scope>NUCLEOTIDE SEQUENCE</scope>
    <source>
        <strain evidence="10">RD15</strain>
    </source>
</reference>
<keyword evidence="12" id="KW-1185">Reference proteome</keyword>
<dbReference type="PROSITE" id="PS00937">
    <property type="entry name" value="RIBOSOMAL_L20"/>
    <property type="match status" value="1"/>
</dbReference>
<evidence type="ECO:0000256" key="8">
    <source>
        <dbReference type="RuleBase" id="RU000560"/>
    </source>
</evidence>
<dbReference type="Proteomes" id="UP000186143">
    <property type="component" value="Unassembled WGS sequence"/>
</dbReference>
<accession>A0A1Q9ACU6</accession>
<keyword evidence="2 7" id="KW-0699">rRNA-binding</keyword>
<evidence type="ECO:0000256" key="4">
    <source>
        <dbReference type="ARBA" id="ARBA00022980"/>
    </source>
</evidence>
<dbReference type="GO" id="GO:0005840">
    <property type="term" value="C:ribosome"/>
    <property type="evidence" value="ECO:0007669"/>
    <property type="project" value="UniProtKB-KW"/>
</dbReference>
<sequence length="134" mass="14894">MARVKRGVAAHAKHKKTLKAAKGFYGRRKNTIRAAKAAVDRSRQFATRDRRAKKRNFRALWIQRINAAVREHGLTYGRFIDGLNKAGIEVDRKVLSDMAIHEAAAFGALVEAAKSALAYLKDTGTANEFESAVR</sequence>
<evidence type="ECO:0000313" key="9">
    <source>
        <dbReference type="EMBL" id="OLP52672.1"/>
    </source>
</evidence>
<dbReference type="PRINTS" id="PR00062">
    <property type="entry name" value="RIBOSOMALL20"/>
</dbReference>
<evidence type="ECO:0000256" key="1">
    <source>
        <dbReference type="ARBA" id="ARBA00007698"/>
    </source>
</evidence>
<dbReference type="InterPro" id="IPR035566">
    <property type="entry name" value="Ribosomal_protein_bL20_C"/>
</dbReference>
<comment type="similarity">
    <text evidence="1 7 8">Belongs to the bacterial ribosomal protein bL20 family.</text>
</comment>
<dbReference type="GO" id="GO:0019843">
    <property type="term" value="F:rRNA binding"/>
    <property type="evidence" value="ECO:0007669"/>
    <property type="project" value="UniProtKB-UniRule"/>
</dbReference>
<dbReference type="Gene3D" id="6.10.160.10">
    <property type="match status" value="1"/>
</dbReference>
<dbReference type="GO" id="GO:0000027">
    <property type="term" value="P:ribosomal large subunit assembly"/>
    <property type="evidence" value="ECO:0007669"/>
    <property type="project" value="UniProtKB-UniRule"/>
</dbReference>
<dbReference type="Proteomes" id="UP000192652">
    <property type="component" value="Unassembled WGS sequence"/>
</dbReference>
<dbReference type="GO" id="GO:0003735">
    <property type="term" value="F:structural constituent of ribosome"/>
    <property type="evidence" value="ECO:0007669"/>
    <property type="project" value="InterPro"/>
</dbReference>
<dbReference type="EMBL" id="MKIO01000047">
    <property type="protein sequence ID" value="OLP52672.1"/>
    <property type="molecule type" value="Genomic_DNA"/>
</dbReference>
<dbReference type="SUPFAM" id="SSF74731">
    <property type="entry name" value="Ribosomal protein L20"/>
    <property type="match status" value="1"/>
</dbReference>
<name>A0A1Q9ACU6_9HYPH</name>
<dbReference type="Gene3D" id="1.10.1900.20">
    <property type="entry name" value="Ribosomal protein L20"/>
    <property type="match status" value="1"/>
</dbReference>
<dbReference type="AlphaFoldDB" id="A0A1Q9ACU6"/>
<evidence type="ECO:0000256" key="7">
    <source>
        <dbReference type="HAMAP-Rule" id="MF_00382"/>
    </source>
</evidence>
<evidence type="ECO:0000313" key="12">
    <source>
        <dbReference type="Proteomes" id="UP000192652"/>
    </source>
</evidence>
<comment type="function">
    <text evidence="7 8">Binds directly to 23S ribosomal RNA and is necessary for the in vitro assembly process of the 50S ribosomal subunit. It is not involved in the protein synthesizing functions of that subunit.</text>
</comment>
<organism evidence="9 11">
    <name type="scientific">Xaviernesmea rhizosphaerae</name>
    <dbReference type="NCBI Taxonomy" id="1672749"/>
    <lineage>
        <taxon>Bacteria</taxon>
        <taxon>Pseudomonadati</taxon>
        <taxon>Pseudomonadota</taxon>
        <taxon>Alphaproteobacteria</taxon>
        <taxon>Hyphomicrobiales</taxon>
        <taxon>Rhizobiaceae</taxon>
        <taxon>Rhizobium/Agrobacterium group</taxon>
        <taxon>Xaviernesmea</taxon>
    </lineage>
</organism>
<dbReference type="EMBL" id="MSPX01000019">
    <property type="protein sequence ID" value="OQP84668.1"/>
    <property type="molecule type" value="Genomic_DNA"/>
</dbReference>
<dbReference type="STRING" id="1672749.BJF92_14785"/>
<evidence type="ECO:0000313" key="11">
    <source>
        <dbReference type="Proteomes" id="UP000186143"/>
    </source>
</evidence>
<dbReference type="GO" id="GO:0006412">
    <property type="term" value="P:translation"/>
    <property type="evidence" value="ECO:0007669"/>
    <property type="project" value="InterPro"/>
</dbReference>
<dbReference type="HAMAP" id="MF_00382">
    <property type="entry name" value="Ribosomal_bL20"/>
    <property type="match status" value="1"/>
</dbReference>
<dbReference type="InterPro" id="IPR049946">
    <property type="entry name" value="RIBOSOMAL_L20_CS"/>
</dbReference>
<evidence type="ECO:0000313" key="10">
    <source>
        <dbReference type="EMBL" id="OQP84668.1"/>
    </source>
</evidence>
<dbReference type="GO" id="GO:1990904">
    <property type="term" value="C:ribonucleoprotein complex"/>
    <property type="evidence" value="ECO:0007669"/>
    <property type="project" value="UniProtKB-KW"/>
</dbReference>
<dbReference type="RefSeq" id="WP_075637220.1">
    <property type="nucleotide sequence ID" value="NZ_MKIO01000047.1"/>
</dbReference>
<comment type="caution">
    <text evidence="9">The sequence shown here is derived from an EMBL/GenBank/DDBJ whole genome shotgun (WGS) entry which is preliminary data.</text>
</comment>
<dbReference type="CDD" id="cd07026">
    <property type="entry name" value="Ribosomal_L20"/>
    <property type="match status" value="1"/>
</dbReference>
<reference evidence="9 11" key="1">
    <citation type="submission" date="2016-09" db="EMBL/GenBank/DDBJ databases">
        <title>Rhizobium sp. nov., a novel species isolated from the rice rhizosphere.</title>
        <authorList>
            <person name="Zhao J."/>
            <person name="Zhang X."/>
        </authorList>
    </citation>
    <scope>NUCLEOTIDE SEQUENCE [LARGE SCALE GENOMIC DNA]</scope>
    <source>
        <strain evidence="9 11">MH17</strain>
    </source>
</reference>